<evidence type="ECO:0000259" key="14">
    <source>
        <dbReference type="PROSITE" id="PS50262"/>
    </source>
</evidence>
<evidence type="ECO:0000256" key="6">
    <source>
        <dbReference type="ARBA" id="ARBA00023136"/>
    </source>
</evidence>
<evidence type="ECO:0000256" key="12">
    <source>
        <dbReference type="SAM" id="Phobius"/>
    </source>
</evidence>
<feature type="chain" id="PRO_5044840486" evidence="13">
    <location>
        <begin position="19"/>
        <end position="525"/>
    </location>
</feature>
<comment type="similarity">
    <text evidence="10">Belongs to the G-protein coupled receptor 1 family.</text>
</comment>
<keyword evidence="5 10" id="KW-0297">G-protein coupled receptor</keyword>
<evidence type="ECO:0000256" key="1">
    <source>
        <dbReference type="ARBA" id="ARBA00004651"/>
    </source>
</evidence>
<sequence length="525" mass="58376">MDTAKSLLLLMAPVITWANLTGLDPNLSKSEIPSGNYTKCNPETYSTVVNAIICVLLAIILIGTAGGNFLVVLAVYLVKKLQTPSNLLIVSLAFSDLLVGLLVMPFSIIDFMTGYWPFNEGICDMYVSFDVLLCTSSILNLCAISIDRYLVITKPLEYAARRTPMLMGILIASAWIISALISIPPNFGWKEAFKKCECSYSTNVGYQIYATVCAFYLPLIIMLVLYGRIFKLAREMSKADAKQQAMAQQDDGLLPDSTRNGSLANDAAVVILNGDDESQLIEKNAASSDRKSSEISLGTRARNKRIKVDKKEKKSKGNSETKAIKTLGVIMGCFCLCWLPFFLVQPSGLSINVPSTSRQIQRTCPSILVEGERRAETEGFSSPPTETWILGQLLSALIEAGNLGKEEDDKIKLYIGKRVHQFLVWLVHRYTEQDSKSPFRVIATGYLNSFLNPIIYAKFNREFRLPFKLILMCQCSNINNRLRSATYANQYGLPSSSHRRKNRRNPRAMQPLTKTNSDNNNAVSS</sequence>
<protein>
    <submittedName>
        <fullName evidence="15">5-hydroxytryptamine receptor 7</fullName>
    </submittedName>
</protein>
<feature type="transmembrane region" description="Helical" evidence="12">
    <location>
        <begin position="323"/>
        <end position="343"/>
    </location>
</feature>
<evidence type="ECO:0000256" key="9">
    <source>
        <dbReference type="ARBA" id="ARBA00023224"/>
    </source>
</evidence>
<evidence type="ECO:0000256" key="13">
    <source>
        <dbReference type="SAM" id="SignalP"/>
    </source>
</evidence>
<feature type="transmembrane region" description="Helical" evidence="12">
    <location>
        <begin position="87"/>
        <end position="109"/>
    </location>
</feature>
<dbReference type="CDD" id="cd15329">
    <property type="entry name" value="7tmA_5-HT7"/>
    <property type="match status" value="1"/>
</dbReference>
<comment type="subcellular location">
    <subcellularLocation>
        <location evidence="1">Cell membrane</location>
        <topology evidence="1">Multi-pass membrane protein</topology>
    </subcellularLocation>
</comment>
<proteinExistence type="inferred from homology"/>
<evidence type="ECO:0000256" key="7">
    <source>
        <dbReference type="ARBA" id="ARBA00023157"/>
    </source>
</evidence>
<evidence type="ECO:0000256" key="4">
    <source>
        <dbReference type="ARBA" id="ARBA00022989"/>
    </source>
</evidence>
<gene>
    <name evidence="15" type="primary">HTR7_2</name>
    <name evidence="15" type="ORF">Ciccas_004984</name>
</gene>
<evidence type="ECO:0000313" key="16">
    <source>
        <dbReference type="Proteomes" id="UP001626550"/>
    </source>
</evidence>
<dbReference type="PANTHER" id="PTHR24248">
    <property type="entry name" value="ADRENERGIC RECEPTOR-RELATED G-PROTEIN COUPLED RECEPTOR"/>
    <property type="match status" value="1"/>
</dbReference>
<evidence type="ECO:0000256" key="11">
    <source>
        <dbReference type="SAM" id="MobiDB-lite"/>
    </source>
</evidence>
<dbReference type="SUPFAM" id="SSF81321">
    <property type="entry name" value="Family A G protein-coupled receptor-like"/>
    <property type="match status" value="1"/>
</dbReference>
<feature type="transmembrane region" description="Helical" evidence="12">
    <location>
        <begin position="47"/>
        <end position="75"/>
    </location>
</feature>
<keyword evidence="3 10" id="KW-0812">Transmembrane</keyword>
<dbReference type="PROSITE" id="PS00237">
    <property type="entry name" value="G_PROTEIN_RECEP_F1_1"/>
    <property type="match status" value="1"/>
</dbReference>
<dbReference type="EMBL" id="JBJKFK010000550">
    <property type="protein sequence ID" value="KAL3316371.1"/>
    <property type="molecule type" value="Genomic_DNA"/>
</dbReference>
<feature type="compositionally biased region" description="Polar residues" evidence="11">
    <location>
        <begin position="512"/>
        <end position="525"/>
    </location>
</feature>
<feature type="transmembrane region" description="Helical" evidence="12">
    <location>
        <begin position="204"/>
        <end position="226"/>
    </location>
</feature>
<dbReference type="Gene3D" id="1.20.1070.10">
    <property type="entry name" value="Rhodopsin 7-helix transmembrane proteins"/>
    <property type="match status" value="1"/>
</dbReference>
<dbReference type="Proteomes" id="UP001626550">
    <property type="component" value="Unassembled WGS sequence"/>
</dbReference>
<feature type="region of interest" description="Disordered" evidence="11">
    <location>
        <begin position="491"/>
        <end position="525"/>
    </location>
</feature>
<dbReference type="SMART" id="SM01381">
    <property type="entry name" value="7TM_GPCR_Srsx"/>
    <property type="match status" value="1"/>
</dbReference>
<dbReference type="Pfam" id="PF00001">
    <property type="entry name" value="7tm_1"/>
    <property type="match status" value="1"/>
</dbReference>
<keyword evidence="7" id="KW-1015">Disulfide bond</keyword>
<evidence type="ECO:0000256" key="5">
    <source>
        <dbReference type="ARBA" id="ARBA00023040"/>
    </source>
</evidence>
<keyword evidence="2" id="KW-1003">Cell membrane</keyword>
<keyword evidence="9 10" id="KW-0807">Transducer</keyword>
<feature type="transmembrane region" description="Helical" evidence="12">
    <location>
        <begin position="163"/>
        <end position="184"/>
    </location>
</feature>
<feature type="transmembrane region" description="Helical" evidence="12">
    <location>
        <begin position="129"/>
        <end position="151"/>
    </location>
</feature>
<dbReference type="PRINTS" id="PR00237">
    <property type="entry name" value="GPCRRHODOPSN"/>
</dbReference>
<dbReference type="PROSITE" id="PS50262">
    <property type="entry name" value="G_PROTEIN_RECEP_F1_2"/>
    <property type="match status" value="1"/>
</dbReference>
<organism evidence="15 16">
    <name type="scientific">Cichlidogyrus casuarinus</name>
    <dbReference type="NCBI Taxonomy" id="1844966"/>
    <lineage>
        <taxon>Eukaryota</taxon>
        <taxon>Metazoa</taxon>
        <taxon>Spiralia</taxon>
        <taxon>Lophotrochozoa</taxon>
        <taxon>Platyhelminthes</taxon>
        <taxon>Monogenea</taxon>
        <taxon>Monopisthocotylea</taxon>
        <taxon>Dactylogyridea</taxon>
        <taxon>Ancyrocephalidae</taxon>
        <taxon>Cichlidogyrus</taxon>
    </lineage>
</organism>
<evidence type="ECO:0000256" key="8">
    <source>
        <dbReference type="ARBA" id="ARBA00023170"/>
    </source>
</evidence>
<evidence type="ECO:0000256" key="2">
    <source>
        <dbReference type="ARBA" id="ARBA00022475"/>
    </source>
</evidence>
<feature type="compositionally biased region" description="Basic residues" evidence="11">
    <location>
        <begin position="497"/>
        <end position="506"/>
    </location>
</feature>
<dbReference type="InterPro" id="IPR017452">
    <property type="entry name" value="GPCR_Rhodpsn_7TM"/>
</dbReference>
<name>A0ABD2QDH0_9PLAT</name>
<evidence type="ECO:0000256" key="3">
    <source>
        <dbReference type="ARBA" id="ARBA00022692"/>
    </source>
</evidence>
<keyword evidence="13" id="KW-0732">Signal</keyword>
<feature type="domain" description="G-protein coupled receptors family 1 profile" evidence="14">
    <location>
        <begin position="67"/>
        <end position="344"/>
    </location>
</feature>
<dbReference type="GO" id="GO:0004993">
    <property type="term" value="F:G protein-coupled serotonin receptor activity"/>
    <property type="evidence" value="ECO:0007669"/>
    <property type="project" value="UniProtKB-ARBA"/>
</dbReference>
<keyword evidence="16" id="KW-1185">Reference proteome</keyword>
<dbReference type="PANTHER" id="PTHR24248:SF199">
    <property type="entry name" value="IP13425P-RELATED"/>
    <property type="match status" value="1"/>
</dbReference>
<feature type="signal peptide" evidence="13">
    <location>
        <begin position="1"/>
        <end position="18"/>
    </location>
</feature>
<accession>A0ABD2QDH0</accession>
<keyword evidence="4 12" id="KW-1133">Transmembrane helix</keyword>
<keyword evidence="6 12" id="KW-0472">Membrane</keyword>
<dbReference type="GO" id="GO:0005886">
    <property type="term" value="C:plasma membrane"/>
    <property type="evidence" value="ECO:0007669"/>
    <property type="project" value="UniProtKB-SubCell"/>
</dbReference>
<dbReference type="AlphaFoldDB" id="A0ABD2QDH0"/>
<comment type="caution">
    <text evidence="15">The sequence shown here is derived from an EMBL/GenBank/DDBJ whole genome shotgun (WGS) entry which is preliminary data.</text>
</comment>
<evidence type="ECO:0000313" key="15">
    <source>
        <dbReference type="EMBL" id="KAL3316371.1"/>
    </source>
</evidence>
<dbReference type="InterPro" id="IPR000276">
    <property type="entry name" value="GPCR_Rhodpsn"/>
</dbReference>
<reference evidence="15 16" key="1">
    <citation type="submission" date="2024-11" db="EMBL/GenBank/DDBJ databases">
        <title>Adaptive evolution of stress response genes in parasites aligns with host niche diversity.</title>
        <authorList>
            <person name="Hahn C."/>
            <person name="Resl P."/>
        </authorList>
    </citation>
    <scope>NUCLEOTIDE SEQUENCE [LARGE SCALE GENOMIC DNA]</scope>
    <source>
        <strain evidence="15">EGGRZ-B1_66</strain>
        <tissue evidence="15">Body</tissue>
    </source>
</reference>
<keyword evidence="8 10" id="KW-0675">Receptor</keyword>
<evidence type="ECO:0000256" key="10">
    <source>
        <dbReference type="RuleBase" id="RU000688"/>
    </source>
</evidence>